<dbReference type="SUPFAM" id="SSF52096">
    <property type="entry name" value="ClpP/crotonase"/>
    <property type="match status" value="1"/>
</dbReference>
<evidence type="ECO:0000256" key="6">
    <source>
        <dbReference type="SAM" id="SignalP"/>
    </source>
</evidence>
<dbReference type="InterPro" id="IPR001478">
    <property type="entry name" value="PDZ"/>
</dbReference>
<dbReference type="SMART" id="SM00245">
    <property type="entry name" value="TSPc"/>
    <property type="match status" value="1"/>
</dbReference>
<dbReference type="CDD" id="cd06782">
    <property type="entry name" value="cpPDZ_CPP-like"/>
    <property type="match status" value="1"/>
</dbReference>
<evidence type="ECO:0000256" key="5">
    <source>
        <dbReference type="RuleBase" id="RU004404"/>
    </source>
</evidence>
<comment type="caution">
    <text evidence="8">The sequence shown here is derived from an EMBL/GenBank/DDBJ whole genome shotgun (WGS) entry which is preliminary data.</text>
</comment>
<dbReference type="InterPro" id="IPR036034">
    <property type="entry name" value="PDZ_sf"/>
</dbReference>
<keyword evidence="3 5" id="KW-0378">Hydrolase</keyword>
<keyword evidence="9" id="KW-1185">Reference proteome</keyword>
<evidence type="ECO:0000313" key="9">
    <source>
        <dbReference type="Proteomes" id="UP000245370"/>
    </source>
</evidence>
<evidence type="ECO:0000256" key="4">
    <source>
        <dbReference type="ARBA" id="ARBA00022825"/>
    </source>
</evidence>
<dbReference type="InterPro" id="IPR005151">
    <property type="entry name" value="Tail-specific_protease"/>
</dbReference>
<feature type="chain" id="PRO_5015519843" evidence="6">
    <location>
        <begin position="20"/>
        <end position="528"/>
    </location>
</feature>
<proteinExistence type="inferred from homology"/>
<feature type="signal peptide" evidence="6">
    <location>
        <begin position="1"/>
        <end position="19"/>
    </location>
</feature>
<dbReference type="PANTHER" id="PTHR32060">
    <property type="entry name" value="TAIL-SPECIFIC PROTEASE"/>
    <property type="match status" value="1"/>
</dbReference>
<reference evidence="8 9" key="1">
    <citation type="submission" date="2018-05" db="EMBL/GenBank/DDBJ databases">
        <title>Brumimicrobium oceani sp. nov., isolated from coastal sediment.</title>
        <authorList>
            <person name="Kou Y."/>
        </authorList>
    </citation>
    <scope>NUCLEOTIDE SEQUENCE [LARGE SCALE GENOMIC DNA]</scope>
    <source>
        <strain evidence="8 9">C305</strain>
    </source>
</reference>
<dbReference type="EMBL" id="QFRJ01000002">
    <property type="protein sequence ID" value="PWH86344.1"/>
    <property type="molecule type" value="Genomic_DNA"/>
</dbReference>
<dbReference type="PROSITE" id="PS50106">
    <property type="entry name" value="PDZ"/>
    <property type="match status" value="1"/>
</dbReference>
<sequence length="528" mass="59749">MNRIIIALATLMLSSSLFSQGDDANMLRLYEVYTYIDRMYVDDVPNKKISEAAIVAMLEELDPHSTYIPADEVEQANERINGSFVGVGIRFNILKDTLLVVNPIPGGPSEKLGVRAGDQIVKVDGENIAGTGLKNSQVRELLLGEKGSKVVVTIKRGAEDLKDYTITRDKIPVNSVVSAFMVDEEVGYIKLTNFSRTTEEEVDLAIKKLKKAGMQDLIFDLQGNGGGLLYAAKYVADEFLSDDKLIVYSEGRKQPRSVLKADKKGDFEKGRLVVLIDESSASASEILSGAVQDWDRGLIVGRRSFGKGLVQRPVELSDGAQLRLTIARYYTPSGRFIQKPYEDISAYRNDYMERYLHGEMMHRDSINLPDSLIHKTLVKERNVYGGGGIMPDVFVPLDTSEYSDYYKKLSRSGVINTFSLEYANDNRKKIKNKYKSVEGFKNDFEIDQSFLDEFFDYAVKEDSNLVFVEEDYTLSEDLLKIRLKSMVAQNIWDFEAFYQIFNVKNEIFMEAYKTLKNGSYDKMNLNEK</sequence>
<reference evidence="8 9" key="2">
    <citation type="submission" date="2018-05" db="EMBL/GenBank/DDBJ databases">
        <authorList>
            <person name="Lanie J.A."/>
            <person name="Ng W.-L."/>
            <person name="Kazmierczak K.M."/>
            <person name="Andrzejewski T.M."/>
            <person name="Davidsen T.M."/>
            <person name="Wayne K.J."/>
            <person name="Tettelin H."/>
            <person name="Glass J.I."/>
            <person name="Rusch D."/>
            <person name="Podicherti R."/>
            <person name="Tsui H.-C.T."/>
            <person name="Winkler M.E."/>
        </authorList>
    </citation>
    <scope>NUCLEOTIDE SEQUENCE [LARGE SCALE GENOMIC DNA]</scope>
    <source>
        <strain evidence="8 9">C305</strain>
    </source>
</reference>
<dbReference type="GO" id="GO:0030288">
    <property type="term" value="C:outer membrane-bounded periplasmic space"/>
    <property type="evidence" value="ECO:0007669"/>
    <property type="project" value="TreeGrafter"/>
</dbReference>
<gene>
    <name evidence="8" type="ORF">DIT68_03645</name>
</gene>
<dbReference type="Gene3D" id="3.30.750.44">
    <property type="match status" value="1"/>
</dbReference>
<dbReference type="Gene3D" id="2.30.42.10">
    <property type="match status" value="1"/>
</dbReference>
<dbReference type="Gene3D" id="3.90.226.10">
    <property type="entry name" value="2-enoyl-CoA Hydratase, Chain A, domain 1"/>
    <property type="match status" value="1"/>
</dbReference>
<dbReference type="OrthoDB" id="9812068at2"/>
<dbReference type="InterPro" id="IPR004447">
    <property type="entry name" value="Peptidase_S41A"/>
</dbReference>
<dbReference type="GO" id="GO:0004175">
    <property type="term" value="F:endopeptidase activity"/>
    <property type="evidence" value="ECO:0007669"/>
    <property type="project" value="TreeGrafter"/>
</dbReference>
<dbReference type="GO" id="GO:0008236">
    <property type="term" value="F:serine-type peptidase activity"/>
    <property type="evidence" value="ECO:0007669"/>
    <property type="project" value="UniProtKB-KW"/>
</dbReference>
<evidence type="ECO:0000256" key="3">
    <source>
        <dbReference type="ARBA" id="ARBA00022801"/>
    </source>
</evidence>
<dbReference type="InterPro" id="IPR029045">
    <property type="entry name" value="ClpP/crotonase-like_dom_sf"/>
</dbReference>
<comment type="similarity">
    <text evidence="1 5">Belongs to the peptidase S41A family.</text>
</comment>
<name>A0A2U2XEX6_9FLAO</name>
<feature type="domain" description="PDZ" evidence="7">
    <location>
        <begin position="81"/>
        <end position="142"/>
    </location>
</feature>
<dbReference type="PANTHER" id="PTHR32060:SF30">
    <property type="entry name" value="CARBOXY-TERMINAL PROCESSING PROTEASE CTPA"/>
    <property type="match status" value="1"/>
</dbReference>
<dbReference type="CDD" id="cd07560">
    <property type="entry name" value="Peptidase_S41_CPP"/>
    <property type="match status" value="1"/>
</dbReference>
<dbReference type="InterPro" id="IPR041489">
    <property type="entry name" value="PDZ_6"/>
</dbReference>
<evidence type="ECO:0000313" key="8">
    <source>
        <dbReference type="EMBL" id="PWH86344.1"/>
    </source>
</evidence>
<dbReference type="GO" id="GO:0006508">
    <property type="term" value="P:proteolysis"/>
    <property type="evidence" value="ECO:0007669"/>
    <property type="project" value="UniProtKB-KW"/>
</dbReference>
<accession>A0A2U2XEX6</accession>
<evidence type="ECO:0000256" key="1">
    <source>
        <dbReference type="ARBA" id="ARBA00009179"/>
    </source>
</evidence>
<evidence type="ECO:0000256" key="2">
    <source>
        <dbReference type="ARBA" id="ARBA00022670"/>
    </source>
</evidence>
<dbReference type="GO" id="GO:0007165">
    <property type="term" value="P:signal transduction"/>
    <property type="evidence" value="ECO:0007669"/>
    <property type="project" value="TreeGrafter"/>
</dbReference>
<protein>
    <submittedName>
        <fullName evidence="8">Peptidase S41</fullName>
    </submittedName>
</protein>
<dbReference type="Proteomes" id="UP000245370">
    <property type="component" value="Unassembled WGS sequence"/>
</dbReference>
<dbReference type="RefSeq" id="WP_109358455.1">
    <property type="nucleotide sequence ID" value="NZ_QFRJ01000002.1"/>
</dbReference>
<dbReference type="Pfam" id="PF17820">
    <property type="entry name" value="PDZ_6"/>
    <property type="match status" value="1"/>
</dbReference>
<dbReference type="AlphaFoldDB" id="A0A2U2XEX6"/>
<keyword evidence="6" id="KW-0732">Signal</keyword>
<dbReference type="NCBIfam" id="TIGR00225">
    <property type="entry name" value="prc"/>
    <property type="match status" value="1"/>
</dbReference>
<evidence type="ECO:0000259" key="7">
    <source>
        <dbReference type="PROSITE" id="PS50106"/>
    </source>
</evidence>
<dbReference type="SUPFAM" id="SSF50156">
    <property type="entry name" value="PDZ domain-like"/>
    <property type="match status" value="1"/>
</dbReference>
<dbReference type="SMART" id="SM00228">
    <property type="entry name" value="PDZ"/>
    <property type="match status" value="1"/>
</dbReference>
<keyword evidence="4 5" id="KW-0720">Serine protease</keyword>
<organism evidence="8 9">
    <name type="scientific">Brumimicrobium oceani</name>
    <dbReference type="NCBI Taxonomy" id="2100725"/>
    <lineage>
        <taxon>Bacteria</taxon>
        <taxon>Pseudomonadati</taxon>
        <taxon>Bacteroidota</taxon>
        <taxon>Flavobacteriia</taxon>
        <taxon>Flavobacteriales</taxon>
        <taxon>Crocinitomicaceae</taxon>
        <taxon>Brumimicrobium</taxon>
    </lineage>
</organism>
<dbReference type="Pfam" id="PF03572">
    <property type="entry name" value="Peptidase_S41"/>
    <property type="match status" value="1"/>
</dbReference>
<keyword evidence="2 5" id="KW-0645">Protease</keyword>